<dbReference type="OrthoDB" id="2989668at2759"/>
<dbReference type="Proteomes" id="UP000297245">
    <property type="component" value="Unassembled WGS sequence"/>
</dbReference>
<protein>
    <submittedName>
        <fullName evidence="2">Uncharacterized protein</fullName>
    </submittedName>
</protein>
<sequence>MVTLKGLQMRTKGATDRVDMYLKRVQVTYFHSEMNLSEDAVSFYSTTPSERLGFESGTAKENLGRLLSRSEYRNAIHDYNGVTSRMINVAVERGYEVRQHHYIPSRFAISSNDLPKNEDTRTTPPSVDEINTRLS</sequence>
<gene>
    <name evidence="2" type="ORF">K435DRAFT_868676</name>
</gene>
<dbReference type="EMBL" id="ML179516">
    <property type="protein sequence ID" value="THU86039.1"/>
    <property type="molecule type" value="Genomic_DNA"/>
</dbReference>
<feature type="region of interest" description="Disordered" evidence="1">
    <location>
        <begin position="110"/>
        <end position="135"/>
    </location>
</feature>
<dbReference type="AlphaFoldDB" id="A0A4S8LB89"/>
<name>A0A4S8LB89_DENBC</name>
<reference evidence="2 3" key="1">
    <citation type="journal article" date="2019" name="Nat. Ecol. Evol.">
        <title>Megaphylogeny resolves global patterns of mushroom evolution.</title>
        <authorList>
            <person name="Varga T."/>
            <person name="Krizsan K."/>
            <person name="Foldi C."/>
            <person name="Dima B."/>
            <person name="Sanchez-Garcia M."/>
            <person name="Sanchez-Ramirez S."/>
            <person name="Szollosi G.J."/>
            <person name="Szarkandi J.G."/>
            <person name="Papp V."/>
            <person name="Albert L."/>
            <person name="Andreopoulos W."/>
            <person name="Angelini C."/>
            <person name="Antonin V."/>
            <person name="Barry K.W."/>
            <person name="Bougher N.L."/>
            <person name="Buchanan P."/>
            <person name="Buyck B."/>
            <person name="Bense V."/>
            <person name="Catcheside P."/>
            <person name="Chovatia M."/>
            <person name="Cooper J."/>
            <person name="Damon W."/>
            <person name="Desjardin D."/>
            <person name="Finy P."/>
            <person name="Geml J."/>
            <person name="Haridas S."/>
            <person name="Hughes K."/>
            <person name="Justo A."/>
            <person name="Karasinski D."/>
            <person name="Kautmanova I."/>
            <person name="Kiss B."/>
            <person name="Kocsube S."/>
            <person name="Kotiranta H."/>
            <person name="LaButti K.M."/>
            <person name="Lechner B.E."/>
            <person name="Liimatainen K."/>
            <person name="Lipzen A."/>
            <person name="Lukacs Z."/>
            <person name="Mihaltcheva S."/>
            <person name="Morgado L.N."/>
            <person name="Niskanen T."/>
            <person name="Noordeloos M.E."/>
            <person name="Ohm R.A."/>
            <person name="Ortiz-Santana B."/>
            <person name="Ovrebo C."/>
            <person name="Racz N."/>
            <person name="Riley R."/>
            <person name="Savchenko A."/>
            <person name="Shiryaev A."/>
            <person name="Soop K."/>
            <person name="Spirin V."/>
            <person name="Szebenyi C."/>
            <person name="Tomsovsky M."/>
            <person name="Tulloss R.E."/>
            <person name="Uehling J."/>
            <person name="Grigoriev I.V."/>
            <person name="Vagvolgyi C."/>
            <person name="Papp T."/>
            <person name="Martin F.M."/>
            <person name="Miettinen O."/>
            <person name="Hibbett D.S."/>
            <person name="Nagy L.G."/>
        </authorList>
    </citation>
    <scope>NUCLEOTIDE SEQUENCE [LARGE SCALE GENOMIC DNA]</scope>
    <source>
        <strain evidence="2 3">CBS 962.96</strain>
    </source>
</reference>
<evidence type="ECO:0000256" key="1">
    <source>
        <dbReference type="SAM" id="MobiDB-lite"/>
    </source>
</evidence>
<keyword evidence="3" id="KW-1185">Reference proteome</keyword>
<proteinExistence type="predicted"/>
<evidence type="ECO:0000313" key="2">
    <source>
        <dbReference type="EMBL" id="THU86039.1"/>
    </source>
</evidence>
<accession>A0A4S8LB89</accession>
<organism evidence="2 3">
    <name type="scientific">Dendrothele bispora (strain CBS 962.96)</name>
    <dbReference type="NCBI Taxonomy" id="1314807"/>
    <lineage>
        <taxon>Eukaryota</taxon>
        <taxon>Fungi</taxon>
        <taxon>Dikarya</taxon>
        <taxon>Basidiomycota</taxon>
        <taxon>Agaricomycotina</taxon>
        <taxon>Agaricomycetes</taxon>
        <taxon>Agaricomycetidae</taxon>
        <taxon>Agaricales</taxon>
        <taxon>Agaricales incertae sedis</taxon>
        <taxon>Dendrothele</taxon>
    </lineage>
</organism>
<evidence type="ECO:0000313" key="3">
    <source>
        <dbReference type="Proteomes" id="UP000297245"/>
    </source>
</evidence>